<keyword evidence="3" id="KW-1185">Reference proteome</keyword>
<dbReference type="AlphaFoldDB" id="A0A7W6G3Q6"/>
<dbReference type="EMBL" id="JACIDV010000018">
    <property type="protein sequence ID" value="MBB3948453.1"/>
    <property type="molecule type" value="Genomic_DNA"/>
</dbReference>
<organism evidence="2 3">
    <name type="scientific">Rhizobium skierniewicense</name>
    <dbReference type="NCBI Taxonomy" id="984260"/>
    <lineage>
        <taxon>Bacteria</taxon>
        <taxon>Pseudomonadati</taxon>
        <taxon>Pseudomonadota</taxon>
        <taxon>Alphaproteobacteria</taxon>
        <taxon>Hyphomicrobiales</taxon>
        <taxon>Rhizobiaceae</taxon>
        <taxon>Rhizobium/Agrobacterium group</taxon>
        <taxon>Rhizobium</taxon>
    </lineage>
</organism>
<comment type="caution">
    <text evidence="2">The sequence shown here is derived from an EMBL/GenBank/DDBJ whole genome shotgun (WGS) entry which is preliminary data.</text>
</comment>
<feature type="transmembrane region" description="Helical" evidence="1">
    <location>
        <begin position="67"/>
        <end position="87"/>
    </location>
</feature>
<feature type="transmembrane region" description="Helical" evidence="1">
    <location>
        <begin position="99"/>
        <end position="123"/>
    </location>
</feature>
<dbReference type="RefSeq" id="WP_183897780.1">
    <property type="nucleotide sequence ID" value="NZ_JACIDV010000018.1"/>
</dbReference>
<proteinExistence type="predicted"/>
<keyword evidence="1" id="KW-0472">Membrane</keyword>
<dbReference type="Proteomes" id="UP000565286">
    <property type="component" value="Unassembled WGS sequence"/>
</dbReference>
<accession>A0A7W6G3Q6</accession>
<sequence>MTFVDFFWSFLASLAAAFAIYVYGRLKAEIPWQVFKFWSKERTLEERVEEARRHLGRDHFTEYRSKFLSASFLVVTTTSALVFYHLALARLASWFQQPFWAEIYVMTALVFGSVGSLITLSLLGRIATINGTIADCRERQQKARAGKVEQSAPSARTA</sequence>
<evidence type="ECO:0000313" key="2">
    <source>
        <dbReference type="EMBL" id="MBB3948453.1"/>
    </source>
</evidence>
<protein>
    <recommendedName>
        <fullName evidence="4">DUF2721 domain-containing protein</fullName>
    </recommendedName>
</protein>
<evidence type="ECO:0000256" key="1">
    <source>
        <dbReference type="SAM" id="Phobius"/>
    </source>
</evidence>
<feature type="transmembrane region" description="Helical" evidence="1">
    <location>
        <begin position="6"/>
        <end position="24"/>
    </location>
</feature>
<reference evidence="2 3" key="1">
    <citation type="submission" date="2020-08" db="EMBL/GenBank/DDBJ databases">
        <title>Genomic Encyclopedia of Type Strains, Phase IV (KMG-IV): sequencing the most valuable type-strain genomes for metagenomic binning, comparative biology and taxonomic classification.</title>
        <authorList>
            <person name="Goeker M."/>
        </authorList>
    </citation>
    <scope>NUCLEOTIDE SEQUENCE [LARGE SCALE GENOMIC DNA]</scope>
    <source>
        <strain evidence="2 3">DSM 26438</strain>
    </source>
</reference>
<name>A0A7W6G3Q6_9HYPH</name>
<keyword evidence="1" id="KW-1133">Transmembrane helix</keyword>
<gene>
    <name evidence="2" type="ORF">GGQ73_004440</name>
</gene>
<evidence type="ECO:0008006" key="4">
    <source>
        <dbReference type="Google" id="ProtNLM"/>
    </source>
</evidence>
<keyword evidence="1" id="KW-0812">Transmembrane</keyword>
<evidence type="ECO:0000313" key="3">
    <source>
        <dbReference type="Proteomes" id="UP000565286"/>
    </source>
</evidence>